<evidence type="ECO:0000313" key="1">
    <source>
        <dbReference type="EMBL" id="CAL2105525.1"/>
    </source>
</evidence>
<proteinExistence type="predicted"/>
<gene>
    <name evidence="1" type="ORF">T190115A13A_160058</name>
</gene>
<reference evidence="1 2" key="1">
    <citation type="submission" date="2024-05" db="EMBL/GenBank/DDBJ databases">
        <authorList>
            <person name="Duchaud E."/>
        </authorList>
    </citation>
    <scope>NUCLEOTIDE SEQUENCE [LARGE SCALE GENOMIC DNA]</scope>
    <source>
        <strain evidence="1">Ena-SAMPLE-TAB-13-05-2024-13:56:06:370-140305</strain>
    </source>
</reference>
<dbReference type="EMBL" id="CAXJRC010000007">
    <property type="protein sequence ID" value="CAL2105525.1"/>
    <property type="molecule type" value="Genomic_DNA"/>
</dbReference>
<dbReference type="Proteomes" id="UP001497602">
    <property type="component" value="Unassembled WGS sequence"/>
</dbReference>
<evidence type="ECO:0000313" key="2">
    <source>
        <dbReference type="Proteomes" id="UP001497602"/>
    </source>
</evidence>
<organism evidence="1 2">
    <name type="scientific">Tenacibaculum vairaonense</name>
    <dbReference type="NCBI Taxonomy" id="3137860"/>
    <lineage>
        <taxon>Bacteria</taxon>
        <taxon>Pseudomonadati</taxon>
        <taxon>Bacteroidota</taxon>
        <taxon>Flavobacteriia</taxon>
        <taxon>Flavobacteriales</taxon>
        <taxon>Flavobacteriaceae</taxon>
        <taxon>Tenacibaculum</taxon>
    </lineage>
</organism>
<dbReference type="Pfam" id="PF11171">
    <property type="entry name" value="DUF2958"/>
    <property type="match status" value="1"/>
</dbReference>
<sequence length="102" mass="11975">MKLLTDTLRKRFQEIGRQDDTTDPIVIARFFNPSGAGTWFLTEFYPEDQTFYCYVTGLGYDEWGYTSLIEMKALKLPFGLGIERDICFEEQRFSKIKEIHGE</sequence>
<protein>
    <submittedName>
        <fullName evidence="1">DUF2958 domain-containing protein</fullName>
    </submittedName>
</protein>
<dbReference type="RefSeq" id="WP_348737348.1">
    <property type="nucleotide sequence ID" value="NZ_CAXJRC010000007.1"/>
</dbReference>
<name>A0ABP1FAD3_9FLAO</name>
<keyword evidence="2" id="KW-1185">Reference proteome</keyword>
<dbReference type="InterPro" id="IPR021341">
    <property type="entry name" value="DUF2958"/>
</dbReference>
<comment type="caution">
    <text evidence="1">The sequence shown here is derived from an EMBL/GenBank/DDBJ whole genome shotgun (WGS) entry which is preliminary data.</text>
</comment>
<accession>A0ABP1FAD3</accession>